<dbReference type="Proteomes" id="UP000586827">
    <property type="component" value="Unassembled WGS sequence"/>
</dbReference>
<gene>
    <name evidence="2" type="ORF">HLB23_00775</name>
</gene>
<organism evidence="2 3">
    <name type="scientific">Nocardia uniformis</name>
    <dbReference type="NCBI Taxonomy" id="53432"/>
    <lineage>
        <taxon>Bacteria</taxon>
        <taxon>Bacillati</taxon>
        <taxon>Actinomycetota</taxon>
        <taxon>Actinomycetes</taxon>
        <taxon>Mycobacteriales</taxon>
        <taxon>Nocardiaceae</taxon>
        <taxon>Nocardia</taxon>
    </lineage>
</organism>
<keyword evidence="3" id="KW-1185">Reference proteome</keyword>
<evidence type="ECO:0000313" key="2">
    <source>
        <dbReference type="EMBL" id="NNH68431.1"/>
    </source>
</evidence>
<comment type="caution">
    <text evidence="2">The sequence shown here is derived from an EMBL/GenBank/DDBJ whole genome shotgun (WGS) entry which is preliminary data.</text>
</comment>
<dbReference type="AlphaFoldDB" id="A0A849C638"/>
<dbReference type="CDD" id="cd03441">
    <property type="entry name" value="R_hydratase_like"/>
    <property type="match status" value="1"/>
</dbReference>
<protein>
    <recommendedName>
        <fullName evidence="1">FAS1-like dehydratase domain-containing protein</fullName>
    </recommendedName>
</protein>
<name>A0A849C638_9NOCA</name>
<sequence length="336" mass="36523">MTRTVGSAADRAHDLTGHHYRCAKPFTVDRTRIREYARAVRAYHPVHWPESAAAVFGFDAVVAPPTFASLIWQQARRELLRNLVTGYRPERILHIDQVLEIGRPLLAGDVLTCDIFFESFRSYRTYDVLTVTGLLVDQAGLPVQSGSSALLVRTDEPQGDVSRVRAPRRGCLLATDDGVAPVPHLRLTPPAFDFERLTTGTQLPTATTRLAPRDLGIYARVMGDTDPIGPDTGPSAPGTPAVVAPSTLILALAAGYASSCAADPTALTTFRAEFANHIHYLPVPPDHTAEIEFSGRVVAIDGRRRTATVAIDAYSQGRKLFGYATADLRFPRANLG</sequence>
<feature type="domain" description="FAS1-like dehydratase" evidence="1">
    <location>
        <begin position="16"/>
        <end position="143"/>
    </location>
</feature>
<proteinExistence type="predicted"/>
<dbReference type="Pfam" id="PF13452">
    <property type="entry name" value="FAS1_DH_region"/>
    <property type="match status" value="1"/>
</dbReference>
<evidence type="ECO:0000313" key="3">
    <source>
        <dbReference type="Proteomes" id="UP000586827"/>
    </source>
</evidence>
<evidence type="ECO:0000259" key="1">
    <source>
        <dbReference type="Pfam" id="PF13452"/>
    </source>
</evidence>
<dbReference type="InterPro" id="IPR039569">
    <property type="entry name" value="FAS1-like_DH_region"/>
</dbReference>
<dbReference type="EMBL" id="JABELX010000001">
    <property type="protein sequence ID" value="NNH68431.1"/>
    <property type="molecule type" value="Genomic_DNA"/>
</dbReference>
<dbReference type="SUPFAM" id="SSF54637">
    <property type="entry name" value="Thioesterase/thiol ester dehydrase-isomerase"/>
    <property type="match status" value="2"/>
</dbReference>
<dbReference type="RefSeq" id="WP_169815049.1">
    <property type="nucleotide sequence ID" value="NZ_JABELX010000001.1"/>
</dbReference>
<dbReference type="Gene3D" id="3.10.129.10">
    <property type="entry name" value="Hotdog Thioesterase"/>
    <property type="match status" value="2"/>
</dbReference>
<accession>A0A849C638</accession>
<dbReference type="InterPro" id="IPR029069">
    <property type="entry name" value="HotDog_dom_sf"/>
</dbReference>
<reference evidence="2 3" key="1">
    <citation type="submission" date="2020-05" db="EMBL/GenBank/DDBJ databases">
        <title>MicrobeNet Type strains.</title>
        <authorList>
            <person name="Nicholson A.C."/>
        </authorList>
    </citation>
    <scope>NUCLEOTIDE SEQUENCE [LARGE SCALE GENOMIC DNA]</scope>
    <source>
        <strain evidence="2 3">JCM 3224</strain>
    </source>
</reference>